<gene>
    <name evidence="1" type="ORF">THOM_2652</name>
</gene>
<dbReference type="OMA" id="FFEHYDC"/>
<protein>
    <submittedName>
        <fullName evidence="1">Uncharacterized protein</fullName>
    </submittedName>
</protein>
<dbReference type="AlphaFoldDB" id="L7JSL1"/>
<dbReference type="OrthoDB" id="2191577at2759"/>
<evidence type="ECO:0000313" key="1">
    <source>
        <dbReference type="EMBL" id="ELQ74419.1"/>
    </source>
</evidence>
<dbReference type="Proteomes" id="UP000011185">
    <property type="component" value="Unassembled WGS sequence"/>
</dbReference>
<dbReference type="InParanoid" id="L7JSL1"/>
<name>L7JSL1_TRAHO</name>
<keyword evidence="2" id="KW-1185">Reference proteome</keyword>
<dbReference type="HOGENOM" id="CLU_1284144_0_0_1"/>
<evidence type="ECO:0000313" key="2">
    <source>
        <dbReference type="Proteomes" id="UP000011185"/>
    </source>
</evidence>
<reference evidence="1 2" key="1">
    <citation type="journal article" date="2012" name="PLoS Pathog.">
        <title>The genome of the obligate intracellular parasite Trachipleistophora hominis: new insights into microsporidian genome dynamics and reductive evolution.</title>
        <authorList>
            <person name="Heinz E."/>
            <person name="Williams T.A."/>
            <person name="Nakjang S."/>
            <person name="Noel C.J."/>
            <person name="Swan D.C."/>
            <person name="Goldberg A.V."/>
            <person name="Harris S.R."/>
            <person name="Weinmaier T."/>
            <person name="Markert S."/>
            <person name="Becher D."/>
            <person name="Bernhardt J."/>
            <person name="Dagan T."/>
            <person name="Hacker C."/>
            <person name="Lucocq J.M."/>
            <person name="Schweder T."/>
            <person name="Rattei T."/>
            <person name="Hall N."/>
            <person name="Hirt R.P."/>
            <person name="Embley T.M."/>
        </authorList>
    </citation>
    <scope>NUCLEOTIDE SEQUENCE [LARGE SCALE GENOMIC DNA]</scope>
</reference>
<proteinExistence type="predicted"/>
<sequence length="215" mass="25027">MECVISPPNALLLDKLFSVPVTVKLSVNMEIIYYTSEELRKMTLKGSFFEHYDCKCVRVFSIPKTNFFMSQMRFLRLVLNENVLILEFIFNNTKLIKYLDIIAANSIEIPSSSFYYDINIDFSLFTGTVDIFLRHDRVKVRERTNVWEKEAEAGLVNGCNLMVRIDSKTLKKINWYSKVMGKFSIGVGYEEPINLVFIGDGFIYSFFYAVFTQKL</sequence>
<organism evidence="1 2">
    <name type="scientific">Trachipleistophora hominis</name>
    <name type="common">Microsporidian parasite</name>
    <dbReference type="NCBI Taxonomy" id="72359"/>
    <lineage>
        <taxon>Eukaryota</taxon>
        <taxon>Fungi</taxon>
        <taxon>Fungi incertae sedis</taxon>
        <taxon>Microsporidia</taxon>
        <taxon>Pleistophoridae</taxon>
        <taxon>Trachipleistophora</taxon>
    </lineage>
</organism>
<dbReference type="VEuPathDB" id="MicrosporidiaDB:THOM_2652"/>
<dbReference type="EMBL" id="JH994041">
    <property type="protein sequence ID" value="ELQ74419.1"/>
    <property type="molecule type" value="Genomic_DNA"/>
</dbReference>
<accession>L7JSL1</accession>